<dbReference type="AlphaFoldDB" id="A0A0A8ZKF8"/>
<reference evidence="1" key="2">
    <citation type="journal article" date="2015" name="Data Brief">
        <title>Shoot transcriptome of the giant reed, Arundo donax.</title>
        <authorList>
            <person name="Barrero R.A."/>
            <person name="Guerrero F.D."/>
            <person name="Moolhuijzen P."/>
            <person name="Goolsby J.A."/>
            <person name="Tidwell J."/>
            <person name="Bellgard S.E."/>
            <person name="Bellgard M.I."/>
        </authorList>
    </citation>
    <scope>NUCLEOTIDE SEQUENCE</scope>
    <source>
        <tissue evidence="1">Shoot tissue taken approximately 20 cm above the soil surface</tissue>
    </source>
</reference>
<organism evidence="1">
    <name type="scientific">Arundo donax</name>
    <name type="common">Giant reed</name>
    <name type="synonym">Donax arundinaceus</name>
    <dbReference type="NCBI Taxonomy" id="35708"/>
    <lineage>
        <taxon>Eukaryota</taxon>
        <taxon>Viridiplantae</taxon>
        <taxon>Streptophyta</taxon>
        <taxon>Embryophyta</taxon>
        <taxon>Tracheophyta</taxon>
        <taxon>Spermatophyta</taxon>
        <taxon>Magnoliopsida</taxon>
        <taxon>Liliopsida</taxon>
        <taxon>Poales</taxon>
        <taxon>Poaceae</taxon>
        <taxon>PACMAD clade</taxon>
        <taxon>Arundinoideae</taxon>
        <taxon>Arundineae</taxon>
        <taxon>Arundo</taxon>
    </lineage>
</organism>
<dbReference type="EMBL" id="GBRH01260680">
    <property type="protein sequence ID" value="JAD37215.1"/>
    <property type="molecule type" value="Transcribed_RNA"/>
</dbReference>
<accession>A0A0A8ZKF8</accession>
<name>A0A0A8ZKF8_ARUDO</name>
<evidence type="ECO:0000313" key="1">
    <source>
        <dbReference type="EMBL" id="JAD37215.1"/>
    </source>
</evidence>
<protein>
    <submittedName>
        <fullName evidence="1">Uncharacterized protein</fullName>
    </submittedName>
</protein>
<proteinExistence type="predicted"/>
<sequence>MHRDKGFKSQISCGNYMCLSLYWMRCAVQVHD</sequence>
<reference evidence="1" key="1">
    <citation type="submission" date="2014-09" db="EMBL/GenBank/DDBJ databases">
        <authorList>
            <person name="Magalhaes I.L.F."/>
            <person name="Oliveira U."/>
            <person name="Santos F.R."/>
            <person name="Vidigal T.H.D.A."/>
            <person name="Brescovit A.D."/>
            <person name="Santos A.J."/>
        </authorList>
    </citation>
    <scope>NUCLEOTIDE SEQUENCE</scope>
    <source>
        <tissue evidence="1">Shoot tissue taken approximately 20 cm above the soil surface</tissue>
    </source>
</reference>